<evidence type="ECO:0000256" key="5">
    <source>
        <dbReference type="ARBA" id="ARBA00023136"/>
    </source>
</evidence>
<dbReference type="PANTHER" id="PTHR11920:SF335">
    <property type="entry name" value="GUANYLATE CYCLASE"/>
    <property type="match status" value="1"/>
</dbReference>
<feature type="domain" description="Guanylate cyclase" evidence="8">
    <location>
        <begin position="231"/>
        <end position="358"/>
    </location>
</feature>
<dbReference type="InterPro" id="IPR001054">
    <property type="entry name" value="A/G_cyclase"/>
</dbReference>
<evidence type="ECO:0000259" key="8">
    <source>
        <dbReference type="PROSITE" id="PS50125"/>
    </source>
</evidence>
<evidence type="ECO:0000256" key="2">
    <source>
        <dbReference type="ARBA" id="ARBA00022692"/>
    </source>
</evidence>
<feature type="transmembrane region" description="Helical" evidence="7">
    <location>
        <begin position="59"/>
        <end position="76"/>
    </location>
</feature>
<evidence type="ECO:0000256" key="1">
    <source>
        <dbReference type="ARBA" id="ARBA00004370"/>
    </source>
</evidence>
<proteinExistence type="predicted"/>
<sequence length="403" mass="46132">MFKKIFEKLKRYFPSKEVSDDIHRKNRESVIRIFIFSFVFGCICLLIKFINASLLKQHYFYYGSYAVFGITGIILCKTKSGKYTPTVYCLLCFFFISLYYITLVPFTKALVYFIGFVVAIEILTNLNPVVFSISIIVYETLVLLAILNGKIPGKEEFEINSISNMILLSVIVIYISFWKRRIVINKYETEKKIAEEKQKSEELLLNVLPRNIMEQLRSKGSVEPEAYENTSVLFCQVVNYSELSAKLGPERLVNELNEVFGVFDDIVEKNSCMRIKTMGEIYMAVCGLPEPNPHHAEHSVACAKEFVEYIQKHNENSTVQLKVRAGVSSGSVIAGIVGIRKYIYDIFGDTVNTAYRMKGLSSPMQIKVSPVTYDLVKEKFDFEKQTPVDVKGKGMMDTYNLSY</sequence>
<keyword evidence="5 7" id="KW-0472">Membrane</keyword>
<organism evidence="9 10">
    <name type="scientific">Treponema bryantii</name>
    <dbReference type="NCBI Taxonomy" id="163"/>
    <lineage>
        <taxon>Bacteria</taxon>
        <taxon>Pseudomonadati</taxon>
        <taxon>Spirochaetota</taxon>
        <taxon>Spirochaetia</taxon>
        <taxon>Spirochaetales</taxon>
        <taxon>Treponemataceae</taxon>
        <taxon>Treponema</taxon>
    </lineage>
</organism>
<dbReference type="EMBL" id="FORI01000003">
    <property type="protein sequence ID" value="SFI63461.1"/>
    <property type="molecule type" value="Genomic_DNA"/>
</dbReference>
<evidence type="ECO:0000256" key="6">
    <source>
        <dbReference type="ARBA" id="ARBA00023239"/>
    </source>
</evidence>
<evidence type="ECO:0000256" key="3">
    <source>
        <dbReference type="ARBA" id="ARBA00022741"/>
    </source>
</evidence>
<dbReference type="SMART" id="SM00044">
    <property type="entry name" value="CYCc"/>
    <property type="match status" value="1"/>
</dbReference>
<dbReference type="PROSITE" id="PS50125">
    <property type="entry name" value="GUANYLATE_CYCLASE_2"/>
    <property type="match status" value="1"/>
</dbReference>
<dbReference type="OrthoDB" id="9813394at2"/>
<feature type="transmembrane region" description="Helical" evidence="7">
    <location>
        <begin position="88"/>
        <end position="120"/>
    </location>
</feature>
<dbReference type="Gene3D" id="3.30.70.1230">
    <property type="entry name" value="Nucleotide cyclase"/>
    <property type="match status" value="1"/>
</dbReference>
<dbReference type="SUPFAM" id="SSF55073">
    <property type="entry name" value="Nucleotide cyclase"/>
    <property type="match status" value="1"/>
</dbReference>
<accession>A0A1I3JT75</accession>
<keyword evidence="6" id="KW-0456">Lyase</keyword>
<dbReference type="GO" id="GO:0016020">
    <property type="term" value="C:membrane"/>
    <property type="evidence" value="ECO:0007669"/>
    <property type="project" value="UniProtKB-SubCell"/>
</dbReference>
<feature type="transmembrane region" description="Helical" evidence="7">
    <location>
        <begin position="126"/>
        <end position="147"/>
    </location>
</feature>
<dbReference type="InterPro" id="IPR029787">
    <property type="entry name" value="Nucleotide_cyclase"/>
</dbReference>
<dbReference type="Pfam" id="PF00211">
    <property type="entry name" value="Guanylate_cyc"/>
    <property type="match status" value="1"/>
</dbReference>
<protein>
    <submittedName>
        <fullName evidence="9">Adenylate cyclase, class 3</fullName>
    </submittedName>
</protein>
<feature type="transmembrane region" description="Helical" evidence="7">
    <location>
        <begin position="159"/>
        <end position="178"/>
    </location>
</feature>
<dbReference type="GO" id="GO:0009190">
    <property type="term" value="P:cyclic nucleotide biosynthetic process"/>
    <property type="evidence" value="ECO:0007669"/>
    <property type="project" value="InterPro"/>
</dbReference>
<gene>
    <name evidence="9" type="ORF">SAMN04487775_103230</name>
</gene>
<keyword evidence="2 7" id="KW-0812">Transmembrane</keyword>
<dbReference type="AlphaFoldDB" id="A0A1I3JT75"/>
<dbReference type="GO" id="GO:0004016">
    <property type="term" value="F:adenylate cyclase activity"/>
    <property type="evidence" value="ECO:0007669"/>
    <property type="project" value="UniProtKB-ARBA"/>
</dbReference>
<feature type="transmembrane region" description="Helical" evidence="7">
    <location>
        <begin position="33"/>
        <end position="53"/>
    </location>
</feature>
<evidence type="ECO:0000256" key="7">
    <source>
        <dbReference type="SAM" id="Phobius"/>
    </source>
</evidence>
<reference evidence="10" key="1">
    <citation type="submission" date="2016-10" db="EMBL/GenBank/DDBJ databases">
        <authorList>
            <person name="Varghese N."/>
            <person name="Submissions S."/>
        </authorList>
    </citation>
    <scope>NUCLEOTIDE SEQUENCE [LARGE SCALE GENOMIC DNA]</scope>
    <source>
        <strain evidence="10">XBD1002</strain>
    </source>
</reference>
<dbReference type="Proteomes" id="UP000182737">
    <property type="component" value="Unassembled WGS sequence"/>
</dbReference>
<keyword evidence="10" id="KW-1185">Reference proteome</keyword>
<comment type="subcellular location">
    <subcellularLocation>
        <location evidence="1">Membrane</location>
    </subcellularLocation>
</comment>
<evidence type="ECO:0000313" key="10">
    <source>
        <dbReference type="Proteomes" id="UP000182737"/>
    </source>
</evidence>
<dbReference type="PANTHER" id="PTHR11920">
    <property type="entry name" value="GUANYLYL CYCLASE"/>
    <property type="match status" value="1"/>
</dbReference>
<dbReference type="InterPro" id="IPR050401">
    <property type="entry name" value="Cyclic_nucleotide_synthase"/>
</dbReference>
<evidence type="ECO:0000313" key="9">
    <source>
        <dbReference type="EMBL" id="SFI63461.1"/>
    </source>
</evidence>
<name>A0A1I3JT75_9SPIR</name>
<keyword evidence="3" id="KW-0547">Nucleotide-binding</keyword>
<dbReference type="GO" id="GO:0035556">
    <property type="term" value="P:intracellular signal transduction"/>
    <property type="evidence" value="ECO:0007669"/>
    <property type="project" value="InterPro"/>
</dbReference>
<keyword evidence="4 7" id="KW-1133">Transmembrane helix</keyword>
<evidence type="ECO:0000256" key="4">
    <source>
        <dbReference type="ARBA" id="ARBA00022989"/>
    </source>
</evidence>
<dbReference type="GO" id="GO:0000166">
    <property type="term" value="F:nucleotide binding"/>
    <property type="evidence" value="ECO:0007669"/>
    <property type="project" value="UniProtKB-KW"/>
</dbReference>
<dbReference type="CDD" id="cd07302">
    <property type="entry name" value="CHD"/>
    <property type="match status" value="1"/>
</dbReference>